<dbReference type="Proteomes" id="UP000275719">
    <property type="component" value="Unassembled WGS sequence"/>
</dbReference>
<dbReference type="Gene3D" id="1.10.260.40">
    <property type="entry name" value="lambda repressor-like DNA-binding domains"/>
    <property type="match status" value="1"/>
</dbReference>
<reference evidence="2 3" key="1">
    <citation type="submission" date="2018-11" db="EMBL/GenBank/DDBJ databases">
        <title>Flavobacterium sp. nov., YIM 102701-2 draft genome.</title>
        <authorList>
            <person name="Li G."/>
            <person name="Jiang Y."/>
        </authorList>
    </citation>
    <scope>NUCLEOTIDE SEQUENCE [LARGE SCALE GENOMIC DNA]</scope>
    <source>
        <strain evidence="2 3">YIM 102701-2</strain>
    </source>
</reference>
<dbReference type="CDD" id="cd00093">
    <property type="entry name" value="HTH_XRE"/>
    <property type="match status" value="1"/>
</dbReference>
<name>A0A3P3W388_9FLAO</name>
<accession>A0A3P3W388</accession>
<feature type="domain" description="HTH cro/C1-type" evidence="1">
    <location>
        <begin position="20"/>
        <end position="60"/>
    </location>
</feature>
<protein>
    <submittedName>
        <fullName evidence="2">XRE family transcriptional regulator</fullName>
    </submittedName>
</protein>
<dbReference type="InterPro" id="IPR010982">
    <property type="entry name" value="Lambda_DNA-bd_dom_sf"/>
</dbReference>
<dbReference type="EMBL" id="RQVQ01000025">
    <property type="protein sequence ID" value="RRJ89572.1"/>
    <property type="molecule type" value="Genomic_DNA"/>
</dbReference>
<keyword evidence="3" id="KW-1185">Reference proteome</keyword>
<sequence length="88" mass="10668">MEINCLKKVFDERKVQNRVLAKYLNKSESTISLWRNNKRQPSLQELFEISKFLRVNIHDLIIATNWENNNSETYEEYSRRIKFEDSTI</sequence>
<comment type="caution">
    <text evidence="2">The sequence shown here is derived from an EMBL/GenBank/DDBJ whole genome shotgun (WGS) entry which is preliminary data.</text>
</comment>
<dbReference type="Pfam" id="PF01381">
    <property type="entry name" value="HTH_3"/>
    <property type="match status" value="1"/>
</dbReference>
<proteinExistence type="predicted"/>
<dbReference type="SUPFAM" id="SSF47413">
    <property type="entry name" value="lambda repressor-like DNA-binding domains"/>
    <property type="match status" value="1"/>
</dbReference>
<dbReference type="OrthoDB" id="7865033at2"/>
<gene>
    <name evidence="2" type="ORF">EG240_11285</name>
</gene>
<dbReference type="PROSITE" id="PS50943">
    <property type="entry name" value="HTH_CROC1"/>
    <property type="match status" value="1"/>
</dbReference>
<dbReference type="InterPro" id="IPR001387">
    <property type="entry name" value="Cro/C1-type_HTH"/>
</dbReference>
<evidence type="ECO:0000259" key="1">
    <source>
        <dbReference type="PROSITE" id="PS50943"/>
    </source>
</evidence>
<evidence type="ECO:0000313" key="3">
    <source>
        <dbReference type="Proteomes" id="UP000275719"/>
    </source>
</evidence>
<organism evidence="2 3">
    <name type="scientific">Paenimyroides tangerinum</name>
    <dbReference type="NCBI Taxonomy" id="2488728"/>
    <lineage>
        <taxon>Bacteria</taxon>
        <taxon>Pseudomonadati</taxon>
        <taxon>Bacteroidota</taxon>
        <taxon>Flavobacteriia</taxon>
        <taxon>Flavobacteriales</taxon>
        <taxon>Flavobacteriaceae</taxon>
        <taxon>Paenimyroides</taxon>
    </lineage>
</organism>
<dbReference type="AlphaFoldDB" id="A0A3P3W388"/>
<evidence type="ECO:0000313" key="2">
    <source>
        <dbReference type="EMBL" id="RRJ89572.1"/>
    </source>
</evidence>
<dbReference type="RefSeq" id="WP_125019498.1">
    <property type="nucleotide sequence ID" value="NZ_RQVQ01000025.1"/>
</dbReference>
<dbReference type="SMART" id="SM00530">
    <property type="entry name" value="HTH_XRE"/>
    <property type="match status" value="1"/>
</dbReference>
<dbReference type="GO" id="GO:0003677">
    <property type="term" value="F:DNA binding"/>
    <property type="evidence" value="ECO:0007669"/>
    <property type="project" value="InterPro"/>
</dbReference>